<gene>
    <name evidence="2" type="ORF">AVEN_55543_1</name>
</gene>
<dbReference type="Proteomes" id="UP000499080">
    <property type="component" value="Unassembled WGS sequence"/>
</dbReference>
<evidence type="ECO:0000313" key="2">
    <source>
        <dbReference type="EMBL" id="GBM01037.1"/>
    </source>
</evidence>
<accession>A0A4Y2CBC6</accession>
<reference evidence="2 3" key="1">
    <citation type="journal article" date="2019" name="Sci. Rep.">
        <title>Orb-weaving spider Araneus ventricosus genome elucidates the spidroin gene catalogue.</title>
        <authorList>
            <person name="Kono N."/>
            <person name="Nakamura H."/>
            <person name="Ohtoshi R."/>
            <person name="Moran D.A.P."/>
            <person name="Shinohara A."/>
            <person name="Yoshida Y."/>
            <person name="Fujiwara M."/>
            <person name="Mori M."/>
            <person name="Tomita M."/>
            <person name="Arakawa K."/>
        </authorList>
    </citation>
    <scope>NUCLEOTIDE SEQUENCE [LARGE SCALE GENOMIC DNA]</scope>
</reference>
<sequence>MTSAPPPQTRILDSPLAGPNYGVTANQPSKQSYHQNQGTPSFKRFKCHSKATRTSKLVGAHIGIVGNEAADGLAKKATKEDPKFEIPAPKVISRNY</sequence>
<dbReference type="OrthoDB" id="411823at2759"/>
<feature type="compositionally biased region" description="Polar residues" evidence="1">
    <location>
        <begin position="23"/>
        <end position="40"/>
    </location>
</feature>
<proteinExistence type="predicted"/>
<evidence type="ECO:0000256" key="1">
    <source>
        <dbReference type="SAM" id="MobiDB-lite"/>
    </source>
</evidence>
<evidence type="ECO:0000313" key="3">
    <source>
        <dbReference type="Proteomes" id="UP000499080"/>
    </source>
</evidence>
<keyword evidence="3" id="KW-1185">Reference proteome</keyword>
<dbReference type="AlphaFoldDB" id="A0A4Y2CBC6"/>
<feature type="region of interest" description="Disordered" evidence="1">
    <location>
        <begin position="1"/>
        <end position="42"/>
    </location>
</feature>
<protein>
    <recommendedName>
        <fullName evidence="4">RNase H type-1 domain-containing protein</fullName>
    </recommendedName>
</protein>
<dbReference type="EMBL" id="BGPR01000163">
    <property type="protein sequence ID" value="GBM01037.1"/>
    <property type="molecule type" value="Genomic_DNA"/>
</dbReference>
<name>A0A4Y2CBC6_ARAVE</name>
<evidence type="ECO:0008006" key="4">
    <source>
        <dbReference type="Google" id="ProtNLM"/>
    </source>
</evidence>
<organism evidence="2 3">
    <name type="scientific">Araneus ventricosus</name>
    <name type="common">Orbweaver spider</name>
    <name type="synonym">Epeira ventricosa</name>
    <dbReference type="NCBI Taxonomy" id="182803"/>
    <lineage>
        <taxon>Eukaryota</taxon>
        <taxon>Metazoa</taxon>
        <taxon>Ecdysozoa</taxon>
        <taxon>Arthropoda</taxon>
        <taxon>Chelicerata</taxon>
        <taxon>Arachnida</taxon>
        <taxon>Araneae</taxon>
        <taxon>Araneomorphae</taxon>
        <taxon>Entelegynae</taxon>
        <taxon>Araneoidea</taxon>
        <taxon>Araneidae</taxon>
        <taxon>Araneus</taxon>
    </lineage>
</organism>
<comment type="caution">
    <text evidence="2">The sequence shown here is derived from an EMBL/GenBank/DDBJ whole genome shotgun (WGS) entry which is preliminary data.</text>
</comment>